<name>A0ABR9X8X9_9RHOB</name>
<dbReference type="GO" id="GO:0032259">
    <property type="term" value="P:methylation"/>
    <property type="evidence" value="ECO:0007669"/>
    <property type="project" value="UniProtKB-KW"/>
</dbReference>
<dbReference type="CDD" id="cd02440">
    <property type="entry name" value="AdoMet_MTases"/>
    <property type="match status" value="1"/>
</dbReference>
<protein>
    <submittedName>
        <fullName evidence="2">Class I SAM-dependent methyltransferase</fullName>
    </submittedName>
</protein>
<feature type="domain" description="Methyltransferase type 11" evidence="1">
    <location>
        <begin position="63"/>
        <end position="159"/>
    </location>
</feature>
<organism evidence="2 3">
    <name type="scientific">Salipiger mangrovisoli</name>
    <dbReference type="NCBI Taxonomy" id="2865933"/>
    <lineage>
        <taxon>Bacteria</taxon>
        <taxon>Pseudomonadati</taxon>
        <taxon>Pseudomonadota</taxon>
        <taxon>Alphaproteobacteria</taxon>
        <taxon>Rhodobacterales</taxon>
        <taxon>Roseobacteraceae</taxon>
        <taxon>Salipiger</taxon>
    </lineage>
</organism>
<evidence type="ECO:0000313" key="3">
    <source>
        <dbReference type="Proteomes" id="UP000607796"/>
    </source>
</evidence>
<keyword evidence="2" id="KW-0489">Methyltransferase</keyword>
<dbReference type="Gene3D" id="3.40.50.150">
    <property type="entry name" value="Vaccinia Virus protein VP39"/>
    <property type="match status" value="1"/>
</dbReference>
<dbReference type="GO" id="GO:0008168">
    <property type="term" value="F:methyltransferase activity"/>
    <property type="evidence" value="ECO:0007669"/>
    <property type="project" value="UniProtKB-KW"/>
</dbReference>
<evidence type="ECO:0000313" key="2">
    <source>
        <dbReference type="EMBL" id="MBE9639922.1"/>
    </source>
</evidence>
<dbReference type="Pfam" id="PF08241">
    <property type="entry name" value="Methyltransf_11"/>
    <property type="match status" value="1"/>
</dbReference>
<dbReference type="InterPro" id="IPR050508">
    <property type="entry name" value="Methyltransf_Superfamily"/>
</dbReference>
<reference evidence="2 3" key="1">
    <citation type="journal article" date="2021" name="Int. J. Syst. Evol. Microbiol.">
        <title>Salipiger mangrovisoli sp. nov., isolated from mangrove soil and the proposal for the reclassification of Paraphaeobacter pallidus as Salipiger pallidus comb. nov.</title>
        <authorList>
            <person name="Du J."/>
            <person name="Liu Y."/>
            <person name="Pei T."/>
            <person name="Deng M.R."/>
            <person name="Zhu H."/>
        </authorList>
    </citation>
    <scope>NUCLEOTIDE SEQUENCE [LARGE SCALE GENOMIC DNA]</scope>
    <source>
        <strain evidence="2 3">6D45A</strain>
    </source>
</reference>
<dbReference type="InterPro" id="IPR013216">
    <property type="entry name" value="Methyltransf_11"/>
</dbReference>
<dbReference type="EMBL" id="JADFFK010000023">
    <property type="protein sequence ID" value="MBE9639922.1"/>
    <property type="molecule type" value="Genomic_DNA"/>
</dbReference>
<gene>
    <name evidence="2" type="ORF">IQ782_24000</name>
</gene>
<evidence type="ECO:0000259" key="1">
    <source>
        <dbReference type="Pfam" id="PF08241"/>
    </source>
</evidence>
<comment type="caution">
    <text evidence="2">The sequence shown here is derived from an EMBL/GenBank/DDBJ whole genome shotgun (WGS) entry which is preliminary data.</text>
</comment>
<keyword evidence="2" id="KW-0808">Transferase</keyword>
<dbReference type="InterPro" id="IPR029063">
    <property type="entry name" value="SAM-dependent_MTases_sf"/>
</dbReference>
<dbReference type="PANTHER" id="PTHR42912:SF80">
    <property type="entry name" value="METHYLTRANSFERASE DOMAIN-CONTAINING PROTEIN"/>
    <property type="match status" value="1"/>
</dbReference>
<accession>A0ABR9X8X9</accession>
<dbReference type="Proteomes" id="UP000607796">
    <property type="component" value="Unassembled WGS sequence"/>
</dbReference>
<dbReference type="PANTHER" id="PTHR42912">
    <property type="entry name" value="METHYLTRANSFERASE"/>
    <property type="match status" value="1"/>
</dbReference>
<sequence length="237" mass="26003">MLTPEAPAFAACRRREGILDPHAATTVYARWAPIYDQTFGAITQAARRAAAKRVTGPEGMRVLEVGVGTGLSLPLLPRHMKVTGVDYSAEMLAQAKRRAARMDLPHIEALLRMDARALDFEDASFDRIVAMHMISVVPEPEKVMREMVRVLKPGGQLVMSNHFARKQGPLAHISRRTAKFADRIGWHSDFDISVVLDTPGLKLVERRALPPVGMMTLLVLERSDAPAAANDPARPGG</sequence>
<proteinExistence type="predicted"/>
<dbReference type="SUPFAM" id="SSF53335">
    <property type="entry name" value="S-adenosyl-L-methionine-dependent methyltransferases"/>
    <property type="match status" value="1"/>
</dbReference>
<keyword evidence="3" id="KW-1185">Reference proteome</keyword>